<protein>
    <submittedName>
        <fullName evidence="1">Uncharacterized protein</fullName>
    </submittedName>
</protein>
<dbReference type="EMBL" id="OOFM01000005">
    <property type="protein sequence ID" value="SPL66685.1"/>
    <property type="molecule type" value="Genomic_DNA"/>
</dbReference>
<name>A0A2P9HRE7_9HYPH</name>
<evidence type="ECO:0000313" key="1">
    <source>
        <dbReference type="EMBL" id="SPL66685.1"/>
    </source>
</evidence>
<sequence length="43" mass="4719">MKRGRGNPATSEIGADEFDDFVADLSMMTCAMPELHACLEDSR</sequence>
<organism evidence="1 2">
    <name type="scientific">Ochrobactrum soli</name>
    <dbReference type="NCBI Taxonomy" id="2448455"/>
    <lineage>
        <taxon>Bacteria</taxon>
        <taxon>Pseudomonadati</taxon>
        <taxon>Pseudomonadota</taxon>
        <taxon>Alphaproteobacteria</taxon>
        <taxon>Hyphomicrobiales</taxon>
        <taxon>Brucellaceae</taxon>
        <taxon>Brucella/Ochrobactrum group</taxon>
        <taxon>Ochrobactrum</taxon>
    </lineage>
</organism>
<dbReference type="AlphaFoldDB" id="A0A2P9HRE7"/>
<accession>A0A2P9HRE7</accession>
<dbReference type="Proteomes" id="UP000246073">
    <property type="component" value="Unassembled WGS sequence"/>
</dbReference>
<proteinExistence type="predicted"/>
<reference evidence="2" key="1">
    <citation type="submission" date="2017-12" db="EMBL/GenBank/DDBJ databases">
        <authorList>
            <person name="Diaz M."/>
        </authorList>
    </citation>
    <scope>NUCLEOTIDE SEQUENCE [LARGE SCALE GENOMIC DNA]</scope>
    <source>
        <strain evidence="2">FI11154</strain>
    </source>
</reference>
<evidence type="ECO:0000313" key="2">
    <source>
        <dbReference type="Proteomes" id="UP000246073"/>
    </source>
</evidence>
<gene>
    <name evidence="1" type="ORF">OHAE_2552</name>
</gene>